<dbReference type="AlphaFoldDB" id="L7FP24"/>
<dbReference type="EMBL" id="KB206139">
    <property type="protein sequence ID" value="ELP95332.1"/>
    <property type="molecule type" value="Genomic_DNA"/>
</dbReference>
<organism evidence="1 2">
    <name type="scientific">Entamoeba invadens IP1</name>
    <dbReference type="NCBI Taxonomy" id="370355"/>
    <lineage>
        <taxon>Eukaryota</taxon>
        <taxon>Amoebozoa</taxon>
        <taxon>Evosea</taxon>
        <taxon>Archamoebae</taxon>
        <taxon>Mastigamoebida</taxon>
        <taxon>Entamoebidae</taxon>
        <taxon>Entamoeba</taxon>
    </lineage>
</organism>
<keyword evidence="2" id="KW-1185">Reference proteome</keyword>
<proteinExistence type="predicted"/>
<dbReference type="GeneID" id="14894321"/>
<dbReference type="RefSeq" id="XP_004262103.1">
    <property type="nucleotide sequence ID" value="XM_004262055.1"/>
</dbReference>
<gene>
    <name evidence="1" type="ORF">EIN_217970</name>
</gene>
<evidence type="ECO:0000313" key="2">
    <source>
        <dbReference type="Proteomes" id="UP000014680"/>
    </source>
</evidence>
<sequence length="171" mass="19570">MTTYNEYMTVYQLDKCYYTGSNTYTKYVKDGKKTRRYSSNNCDNWDDQGVFELDNNQFFVKNLPEYSAVVYSYLDAEHCAIKGSGPYPMEMFIKPGCVKTSETTSSKSEFVDGWFIKNIYDESEICDGTPSNVVKKGLGICFTDEDGLYYTIRDSAMTLSFLLVAVLAFLF</sequence>
<dbReference type="VEuPathDB" id="AmoebaDB:EIN_217970"/>
<dbReference type="KEGG" id="eiv:EIN_217970"/>
<accession>L7FP24</accession>
<name>L7FP24_ENTIV</name>
<protein>
    <submittedName>
        <fullName evidence="1">Uncharacterized protein</fullName>
    </submittedName>
</protein>
<evidence type="ECO:0000313" key="1">
    <source>
        <dbReference type="EMBL" id="ELP95332.1"/>
    </source>
</evidence>
<reference evidence="1 2" key="1">
    <citation type="submission" date="2012-10" db="EMBL/GenBank/DDBJ databases">
        <authorList>
            <person name="Zafar N."/>
            <person name="Inman J."/>
            <person name="Hall N."/>
            <person name="Lorenzi H."/>
            <person name="Caler E."/>
        </authorList>
    </citation>
    <scope>NUCLEOTIDE SEQUENCE [LARGE SCALE GENOMIC DNA]</scope>
    <source>
        <strain evidence="1 2">IP1</strain>
    </source>
</reference>
<dbReference type="Proteomes" id="UP000014680">
    <property type="component" value="Unassembled WGS sequence"/>
</dbReference>